<dbReference type="EMBL" id="JAQQXT010000022">
    <property type="protein sequence ID" value="MDC8774435.1"/>
    <property type="molecule type" value="Genomic_DNA"/>
</dbReference>
<keyword evidence="1" id="KW-0472">Membrane</keyword>
<feature type="transmembrane region" description="Helical" evidence="1">
    <location>
        <begin position="275"/>
        <end position="297"/>
    </location>
</feature>
<keyword evidence="1" id="KW-1133">Transmembrane helix</keyword>
<evidence type="ECO:0000313" key="3">
    <source>
        <dbReference type="Proteomes" id="UP001221189"/>
    </source>
</evidence>
<reference evidence="2 3" key="1">
    <citation type="submission" date="2022-10" db="EMBL/GenBank/DDBJ databases">
        <title>Paucibacter sp. hw1 Genome sequencing.</title>
        <authorList>
            <person name="Park S."/>
        </authorList>
    </citation>
    <scope>NUCLEOTIDE SEQUENCE [LARGE SCALE GENOMIC DNA]</scope>
    <source>
        <strain evidence="3">hw1</strain>
    </source>
</reference>
<keyword evidence="1" id="KW-0812">Transmembrane</keyword>
<protein>
    <recommendedName>
        <fullName evidence="4">Alpha/beta hydrolase</fullName>
    </recommendedName>
</protein>
<name>A0ABT5KNE7_9BURK</name>
<comment type="caution">
    <text evidence="2">The sequence shown here is derived from an EMBL/GenBank/DDBJ whole genome shotgun (WGS) entry which is preliminary data.</text>
</comment>
<feature type="transmembrane region" description="Helical" evidence="1">
    <location>
        <begin position="376"/>
        <end position="397"/>
    </location>
</feature>
<dbReference type="SUPFAM" id="SSF53474">
    <property type="entry name" value="alpha/beta-Hydrolases"/>
    <property type="match status" value="1"/>
</dbReference>
<dbReference type="Proteomes" id="UP001221189">
    <property type="component" value="Unassembled WGS sequence"/>
</dbReference>
<dbReference type="RefSeq" id="WP_273602439.1">
    <property type="nucleotide sequence ID" value="NZ_JAQQXT010000022.1"/>
</dbReference>
<sequence length="627" mass="69616">MNPSDPPRRSSIRVSLTVPFHTVEVADYLLRPDVLAYWLGKDSVLQPEPAALARLPHATLVGSGIEYGEPLSGKVSSLAWPAVAKDAAKESAPGKSQAISDSRFDLLVTLDPPFENKHISFSLTPRPGQSCRISIVLSGLTSCGEAHAGVKTWQSALNRVARLMARAELVRRRERQAVIVVHGIGEQRPGQLLRQFVLNVFDRDGGELHHVKPDYVASLFEMRMATVPRNEGTRPTTDVYELYWAHLIRDTTVAQVYGWIFRLATSPKDKIPRSLINLVWGLRASIVAALLGFAWLMTQDLSGWLTGLGLGSLAALPALLAIGLKALRDHFIVGYAGDAARYLEPRPENIARRQEIREAGMQLLDALHDKRRYSRIMVYGHSLGSVIAYDILSYAWAQRSRRHGAQSKTRSSALRALEDLLNPRDEAAAAISAENAQAMQHAAWNEYRRNGFDWLVSDFVSAGSPLTHAQWLLNLDAKTQFAELVRDRSFPTCPPQTEAIKSPVPGEQRQAFSFTHAYVDEQNPGAKRSVQVPHHAGLFALTRWTNLYFPFSGLIDGDPIGGPLAGQFGAWVRDIRLDKTKGFAHSRYTDRDLDPEAVLQVRAALHLPFQRTLADYAPERLHPSVLE</sequence>
<feature type="transmembrane region" description="Helical" evidence="1">
    <location>
        <begin position="303"/>
        <end position="324"/>
    </location>
</feature>
<organism evidence="2 3">
    <name type="scientific">Roseateles albus</name>
    <dbReference type="NCBI Taxonomy" id="2987525"/>
    <lineage>
        <taxon>Bacteria</taxon>
        <taxon>Pseudomonadati</taxon>
        <taxon>Pseudomonadota</taxon>
        <taxon>Betaproteobacteria</taxon>
        <taxon>Burkholderiales</taxon>
        <taxon>Sphaerotilaceae</taxon>
        <taxon>Roseateles</taxon>
    </lineage>
</organism>
<evidence type="ECO:0000313" key="2">
    <source>
        <dbReference type="EMBL" id="MDC8774435.1"/>
    </source>
</evidence>
<keyword evidence="3" id="KW-1185">Reference proteome</keyword>
<evidence type="ECO:0000256" key="1">
    <source>
        <dbReference type="SAM" id="Phobius"/>
    </source>
</evidence>
<dbReference type="InterPro" id="IPR029058">
    <property type="entry name" value="AB_hydrolase_fold"/>
</dbReference>
<accession>A0ABT5KNE7</accession>
<gene>
    <name evidence="2" type="ORF">PRZ03_22965</name>
</gene>
<evidence type="ECO:0008006" key="4">
    <source>
        <dbReference type="Google" id="ProtNLM"/>
    </source>
</evidence>
<proteinExistence type="predicted"/>